<feature type="domain" description="Integrase core" evidence="1">
    <location>
        <begin position="2"/>
        <end position="52"/>
    </location>
</feature>
<reference evidence="2" key="1">
    <citation type="submission" date="2020-11" db="EMBL/GenBank/DDBJ databases">
        <authorList>
            <consortium name="DOE Joint Genome Institute"/>
            <person name="Ahrendt S."/>
            <person name="Riley R."/>
            <person name="Andreopoulos W."/>
            <person name="Labutti K."/>
            <person name="Pangilinan J."/>
            <person name="Ruiz-Duenas F.J."/>
            <person name="Barrasa J.M."/>
            <person name="Sanchez-Garcia M."/>
            <person name="Camarero S."/>
            <person name="Miyauchi S."/>
            <person name="Serrano A."/>
            <person name="Linde D."/>
            <person name="Babiker R."/>
            <person name="Drula E."/>
            <person name="Ayuso-Fernandez I."/>
            <person name="Pacheco R."/>
            <person name="Padilla G."/>
            <person name="Ferreira P."/>
            <person name="Barriuso J."/>
            <person name="Kellner H."/>
            <person name="Castanera R."/>
            <person name="Alfaro M."/>
            <person name="Ramirez L."/>
            <person name="Pisabarro A.G."/>
            <person name="Kuo A."/>
            <person name="Tritt A."/>
            <person name="Lipzen A."/>
            <person name="He G."/>
            <person name="Yan M."/>
            <person name="Ng V."/>
            <person name="Cullen D."/>
            <person name="Martin F."/>
            <person name="Rosso M.-N."/>
            <person name="Henrissat B."/>
            <person name="Hibbett D."/>
            <person name="Martinez A.T."/>
            <person name="Grigoriev I.V."/>
        </authorList>
    </citation>
    <scope>NUCLEOTIDE SEQUENCE</scope>
    <source>
        <strain evidence="2">MF-IS2</strain>
    </source>
</reference>
<evidence type="ECO:0000313" key="2">
    <source>
        <dbReference type="EMBL" id="KAF9440186.1"/>
    </source>
</evidence>
<dbReference type="OrthoDB" id="3353107at2759"/>
<name>A0A9P5WYF9_9AGAR</name>
<dbReference type="Pfam" id="PF24764">
    <property type="entry name" value="rva_4"/>
    <property type="match status" value="1"/>
</dbReference>
<feature type="non-terminal residue" evidence="2">
    <location>
        <position position="1"/>
    </location>
</feature>
<comment type="caution">
    <text evidence="2">The sequence shown here is derived from an EMBL/GenBank/DDBJ whole genome shotgun (WGS) entry which is preliminary data.</text>
</comment>
<protein>
    <recommendedName>
        <fullName evidence="1">Integrase core domain-containing protein</fullName>
    </recommendedName>
</protein>
<sequence>KDSTHLWVLHHLFLGSINDNCIDFQGNWNHHPISGEGHNLSPMQLQTEGELLNGFYDDECEGVPIDMLEQYYSTEGPPLQCKPHQQGAGSLVDEDMEFEAANEQIESNAYPEAIPVPKNSCPFNEAELIAFEGLLTQYQSTGFMPEGFLM</sequence>
<proteinExistence type="predicted"/>
<keyword evidence="3" id="KW-1185">Reference proteome</keyword>
<evidence type="ECO:0000259" key="1">
    <source>
        <dbReference type="Pfam" id="PF24764"/>
    </source>
</evidence>
<organism evidence="2 3">
    <name type="scientific">Macrolepiota fuliginosa MF-IS2</name>
    <dbReference type="NCBI Taxonomy" id="1400762"/>
    <lineage>
        <taxon>Eukaryota</taxon>
        <taxon>Fungi</taxon>
        <taxon>Dikarya</taxon>
        <taxon>Basidiomycota</taxon>
        <taxon>Agaricomycotina</taxon>
        <taxon>Agaricomycetes</taxon>
        <taxon>Agaricomycetidae</taxon>
        <taxon>Agaricales</taxon>
        <taxon>Agaricineae</taxon>
        <taxon>Agaricaceae</taxon>
        <taxon>Macrolepiota</taxon>
    </lineage>
</organism>
<dbReference type="InterPro" id="IPR058913">
    <property type="entry name" value="Integrase_dom_put"/>
</dbReference>
<accession>A0A9P5WYF9</accession>
<gene>
    <name evidence="2" type="ORF">P691DRAFT_688514</name>
</gene>
<dbReference type="EMBL" id="MU152778">
    <property type="protein sequence ID" value="KAF9440186.1"/>
    <property type="molecule type" value="Genomic_DNA"/>
</dbReference>
<evidence type="ECO:0000313" key="3">
    <source>
        <dbReference type="Proteomes" id="UP000807342"/>
    </source>
</evidence>
<dbReference type="Proteomes" id="UP000807342">
    <property type="component" value="Unassembled WGS sequence"/>
</dbReference>
<dbReference type="AlphaFoldDB" id="A0A9P5WYF9"/>